<name>A0A4R4FA00_9FIRM</name>
<protein>
    <recommendedName>
        <fullName evidence="3">Phage tail protein</fullName>
    </recommendedName>
</protein>
<accession>A0A4R4FA00</accession>
<dbReference type="AlphaFoldDB" id="A0A4R4FA00"/>
<organism evidence="1 2">
    <name type="scientific">Extibacter muris</name>
    <dbReference type="NCBI Taxonomy" id="1796622"/>
    <lineage>
        <taxon>Bacteria</taxon>
        <taxon>Bacillati</taxon>
        <taxon>Bacillota</taxon>
        <taxon>Clostridia</taxon>
        <taxon>Lachnospirales</taxon>
        <taxon>Lachnospiraceae</taxon>
        <taxon>Extibacter</taxon>
    </lineage>
</organism>
<dbReference type="RefSeq" id="WP_049728309.1">
    <property type="nucleotide sequence ID" value="NZ_JAOBST010000033.1"/>
</dbReference>
<sequence>MGLNSKMANREVQKLIFKDYTTKKPFLNLDFANTSTTELTGETMFAYGGQGHPKRVSFAGEKGGTLTIETQMQSVKLWELITGGDVSKSAKYTKRVVLPVAEGKVTLPEAPAEGFAPDFYAEDDDCGKELSATMAGAIATLADADGITSVVAYYVKEVTDKVERINIKSTSFPKAFIVEGETYMKTEDDDILPARMIAYKCVPQSTMSLAFANNGDPGAVTITCDLLADKDNNILDLIVEEEA</sequence>
<reference evidence="1 2" key="1">
    <citation type="journal article" date="2016" name="Nat. Microbiol.">
        <title>The Mouse Intestinal Bacterial Collection (miBC) provides host-specific insight into cultured diversity and functional potential of the gut microbiota.</title>
        <authorList>
            <person name="Lagkouvardos I."/>
            <person name="Pukall R."/>
            <person name="Abt B."/>
            <person name="Foesel B.U."/>
            <person name="Meier-Kolthoff J.P."/>
            <person name="Kumar N."/>
            <person name="Bresciani A."/>
            <person name="Martinez I."/>
            <person name="Just S."/>
            <person name="Ziegler C."/>
            <person name="Brugiroux S."/>
            <person name="Garzetti D."/>
            <person name="Wenning M."/>
            <person name="Bui T.P."/>
            <person name="Wang J."/>
            <person name="Hugenholtz F."/>
            <person name="Plugge C.M."/>
            <person name="Peterson D.A."/>
            <person name="Hornef M.W."/>
            <person name="Baines J.F."/>
            <person name="Smidt H."/>
            <person name="Walter J."/>
            <person name="Kristiansen K."/>
            <person name="Nielsen H.B."/>
            <person name="Haller D."/>
            <person name="Overmann J."/>
            <person name="Stecher B."/>
            <person name="Clavel T."/>
        </authorList>
    </citation>
    <scope>NUCLEOTIDE SEQUENCE [LARGE SCALE GENOMIC DNA]</scope>
    <source>
        <strain evidence="1 2">DSM 28560</strain>
    </source>
</reference>
<proteinExistence type="predicted"/>
<comment type="caution">
    <text evidence="1">The sequence shown here is derived from an EMBL/GenBank/DDBJ whole genome shotgun (WGS) entry which is preliminary data.</text>
</comment>
<evidence type="ECO:0000313" key="2">
    <source>
        <dbReference type="Proteomes" id="UP000295710"/>
    </source>
</evidence>
<dbReference type="Proteomes" id="UP000295710">
    <property type="component" value="Unassembled WGS sequence"/>
</dbReference>
<evidence type="ECO:0008006" key="3">
    <source>
        <dbReference type="Google" id="ProtNLM"/>
    </source>
</evidence>
<evidence type="ECO:0000313" key="1">
    <source>
        <dbReference type="EMBL" id="TDA20357.1"/>
    </source>
</evidence>
<keyword evidence="2" id="KW-1185">Reference proteome</keyword>
<gene>
    <name evidence="1" type="ORF">E1963_17435</name>
</gene>
<dbReference type="EMBL" id="SMMX01000023">
    <property type="protein sequence ID" value="TDA20357.1"/>
    <property type="molecule type" value="Genomic_DNA"/>
</dbReference>